<dbReference type="EMBL" id="JABANN010000324">
    <property type="protein sequence ID" value="KAF4662329.1"/>
    <property type="molecule type" value="Genomic_DNA"/>
</dbReference>
<dbReference type="SUPFAM" id="SSF69322">
    <property type="entry name" value="Tricorn protease domain 2"/>
    <property type="match status" value="1"/>
</dbReference>
<comment type="caution">
    <text evidence="1">The sequence shown here is derived from an EMBL/GenBank/DDBJ whole genome shotgun (WGS) entry which is preliminary data.</text>
</comment>
<name>A0A7J6LSR5_PEROL</name>
<dbReference type="AlphaFoldDB" id="A0A7J6LSR5"/>
<sequence length="562" mass="62608">MATTSRKAEPSTFHHILVARLTVVDHLLEDIKRLLWSYFPPIVPSIINVSTTTSIPCAVRPLESDCDHHIYCVSRRDQRTVFRWSTLNSLPPLQPGQERPSDEDLTDVLFKLDAVPVLGCVYGSKLFYTVRGDPKKLRRRPVQRGITAPTVVDLPGPVTQLQVASGALFFVAERSYKLYMIDTPSARARQVATLTKADVADSESIDDIGYEDDFGEETDSYTSEPIFQDAIIEDGKVTEMLYIQGDTMGRLCYWRDGQASVFSPGVHARMCRLVPNTKAGICCGFFGSSWEMSFYVYDMIEHRVVALSEMGIDLANEELISLSIDNNWGDVYYVSMFGNRLYRASARSKSPDLIRFPPNCRKVAGLWSLGSHLLLLSADDHHMYTADGNGWRFSSDLAWTDNIVADVALSHDSVEQLQLLQYPKPGQIDCVYRLVRHNRGVDGADELMFSLPLRGAVQMRLLPEAVDGLACVCQQTDGSGKVSSTPSALFTIRVVNFLTGVPLITSEGFSSFGIVSMVVTDAWHVAVMGEVLTEYLDDDDDEPHRVALKGMQFEIHSLTLHA</sequence>
<evidence type="ECO:0000313" key="1">
    <source>
        <dbReference type="EMBL" id="KAF4662329.1"/>
    </source>
</evidence>
<evidence type="ECO:0000313" key="2">
    <source>
        <dbReference type="Proteomes" id="UP000572268"/>
    </source>
</evidence>
<gene>
    <name evidence="1" type="ORF">FOL46_005359</name>
</gene>
<protein>
    <submittedName>
        <fullName evidence="1">Uncharacterized protein</fullName>
    </submittedName>
</protein>
<proteinExistence type="predicted"/>
<reference evidence="1 2" key="1">
    <citation type="submission" date="2020-04" db="EMBL/GenBank/DDBJ databases">
        <title>Perkinsus olseni comparative genomics.</title>
        <authorList>
            <person name="Bogema D.R."/>
        </authorList>
    </citation>
    <scope>NUCLEOTIDE SEQUENCE [LARGE SCALE GENOMIC DNA]</scope>
    <source>
        <strain evidence="1">ATCC PRA-31</strain>
    </source>
</reference>
<organism evidence="1 2">
    <name type="scientific">Perkinsus olseni</name>
    <name type="common">Perkinsus atlanticus</name>
    <dbReference type="NCBI Taxonomy" id="32597"/>
    <lineage>
        <taxon>Eukaryota</taxon>
        <taxon>Sar</taxon>
        <taxon>Alveolata</taxon>
        <taxon>Perkinsozoa</taxon>
        <taxon>Perkinsea</taxon>
        <taxon>Perkinsida</taxon>
        <taxon>Perkinsidae</taxon>
        <taxon>Perkinsus</taxon>
    </lineage>
</organism>
<dbReference type="Proteomes" id="UP000572268">
    <property type="component" value="Unassembled WGS sequence"/>
</dbReference>
<accession>A0A7J6LSR5</accession>